<dbReference type="PROSITE" id="PS00198">
    <property type="entry name" value="4FE4S_FER_1"/>
    <property type="match status" value="1"/>
</dbReference>
<dbReference type="GO" id="GO:0005886">
    <property type="term" value="C:plasma membrane"/>
    <property type="evidence" value="ECO:0007669"/>
    <property type="project" value="TreeGrafter"/>
</dbReference>
<evidence type="ECO:0000256" key="1">
    <source>
        <dbReference type="ARBA" id="ARBA00022485"/>
    </source>
</evidence>
<keyword evidence="1" id="KW-0004">4Fe-4S</keyword>
<evidence type="ECO:0000259" key="7">
    <source>
        <dbReference type="Pfam" id="PF13183"/>
    </source>
</evidence>
<reference evidence="8" key="1">
    <citation type="journal article" date="2020" name="mSystems">
        <title>Genome- and Community-Level Interaction Insights into Carbon Utilization and Element Cycling Functions of Hydrothermarchaeota in Hydrothermal Sediment.</title>
        <authorList>
            <person name="Zhou Z."/>
            <person name="Liu Y."/>
            <person name="Xu W."/>
            <person name="Pan J."/>
            <person name="Luo Z.H."/>
            <person name="Li M."/>
        </authorList>
    </citation>
    <scope>NUCLEOTIDE SEQUENCE [LARGE SCALE GENOMIC DNA]</scope>
    <source>
        <strain evidence="8">SpSt-876</strain>
    </source>
</reference>
<dbReference type="AlphaFoldDB" id="A0A7C6ED32"/>
<dbReference type="Pfam" id="PF13183">
    <property type="entry name" value="Fer4_8"/>
    <property type="match status" value="1"/>
</dbReference>
<feature type="domain" description="Cysteine-rich" evidence="6">
    <location>
        <begin position="155"/>
        <end position="241"/>
    </location>
</feature>
<dbReference type="Pfam" id="PF02754">
    <property type="entry name" value="CCG"/>
    <property type="match status" value="2"/>
</dbReference>
<dbReference type="PANTHER" id="PTHR43255:SF1">
    <property type="entry name" value="IRON-SULFUR-BINDING OXIDOREDUCTASE FADF-RELATED"/>
    <property type="match status" value="1"/>
</dbReference>
<dbReference type="EMBL" id="DTLI01000071">
    <property type="protein sequence ID" value="HHS51802.1"/>
    <property type="molecule type" value="Genomic_DNA"/>
</dbReference>
<dbReference type="InterPro" id="IPR004017">
    <property type="entry name" value="Cys_rich_dom"/>
</dbReference>
<evidence type="ECO:0000313" key="8">
    <source>
        <dbReference type="EMBL" id="HHS51802.1"/>
    </source>
</evidence>
<dbReference type="InterPro" id="IPR009051">
    <property type="entry name" value="Helical_ferredxn"/>
</dbReference>
<dbReference type="GO" id="GO:0046872">
    <property type="term" value="F:metal ion binding"/>
    <property type="evidence" value="ECO:0007669"/>
    <property type="project" value="UniProtKB-KW"/>
</dbReference>
<dbReference type="SUPFAM" id="SSF46548">
    <property type="entry name" value="alpha-helical ferredoxin"/>
    <property type="match status" value="1"/>
</dbReference>
<sequence length="394" mass="44386">MSNIETILPEIRELIIEAGGKEAFKCYECGMCMSLCPWFLVGNVQFPCYRIPQNVRLGAVMTSEEKEELNKEIEELFRCVACDNCKVFCPRHVDMGDIMRAIRRILAESDSLPKELKEVASIFYNVGNPQGAPPEKRNDWAMELNLPIFQPKFEYAYFACCLPSYDERLKNVAIATAKILQSASVSFGLVPPAVWCCSETLRNFGAEKIFQELVQKNITALNQAGVNKILVSSPHCYTTFKNEYPELGANFAPIHTVVLFFKLFQEKRIVPKKPLPKKVFYHDPCTLGRQNGIYDEPRAVLSSIPEIKLVEHPFFSRAASVCCGGGAGGLWQDWPKDERITQVRIKQVLETGAEILATACPYCILMFEDSVKTMNLDLQVKDVSELLAEACDLP</sequence>
<keyword evidence="5" id="KW-0411">Iron-sulfur</keyword>
<organism evidence="8">
    <name type="scientific">candidate division WOR-3 bacterium</name>
    <dbReference type="NCBI Taxonomy" id="2052148"/>
    <lineage>
        <taxon>Bacteria</taxon>
        <taxon>Bacteria division WOR-3</taxon>
    </lineage>
</organism>
<gene>
    <name evidence="8" type="ORF">ENW73_02900</name>
</gene>
<feature type="domain" description="Cysteine-rich" evidence="6">
    <location>
        <begin position="279"/>
        <end position="367"/>
    </location>
</feature>
<dbReference type="GO" id="GO:0016491">
    <property type="term" value="F:oxidoreductase activity"/>
    <property type="evidence" value="ECO:0007669"/>
    <property type="project" value="UniProtKB-KW"/>
</dbReference>
<protein>
    <submittedName>
        <fullName evidence="8">(Fe-S)-binding protein</fullName>
    </submittedName>
</protein>
<dbReference type="InterPro" id="IPR051460">
    <property type="entry name" value="HdrC_iron-sulfur_subunit"/>
</dbReference>
<name>A0A7C6ED32_UNCW3</name>
<keyword evidence="4" id="KW-0408">Iron</keyword>
<dbReference type="PANTHER" id="PTHR43255">
    <property type="entry name" value="IRON-SULFUR-BINDING OXIDOREDUCTASE FADF-RELATED-RELATED"/>
    <property type="match status" value="1"/>
</dbReference>
<evidence type="ECO:0000256" key="3">
    <source>
        <dbReference type="ARBA" id="ARBA00023002"/>
    </source>
</evidence>
<evidence type="ECO:0000256" key="4">
    <source>
        <dbReference type="ARBA" id="ARBA00023004"/>
    </source>
</evidence>
<feature type="domain" description="4Fe-4S ferredoxin-type" evidence="7">
    <location>
        <begin position="23"/>
        <end position="93"/>
    </location>
</feature>
<accession>A0A7C6ED32</accession>
<comment type="caution">
    <text evidence="8">The sequence shown here is derived from an EMBL/GenBank/DDBJ whole genome shotgun (WGS) entry which is preliminary data.</text>
</comment>
<keyword evidence="2" id="KW-0479">Metal-binding</keyword>
<keyword evidence="3" id="KW-0560">Oxidoreductase</keyword>
<evidence type="ECO:0000256" key="2">
    <source>
        <dbReference type="ARBA" id="ARBA00022723"/>
    </source>
</evidence>
<evidence type="ECO:0000256" key="5">
    <source>
        <dbReference type="ARBA" id="ARBA00023014"/>
    </source>
</evidence>
<dbReference type="InterPro" id="IPR017900">
    <property type="entry name" value="4Fe4S_Fe_S_CS"/>
</dbReference>
<evidence type="ECO:0000259" key="6">
    <source>
        <dbReference type="Pfam" id="PF02754"/>
    </source>
</evidence>
<dbReference type="Gene3D" id="1.10.1060.10">
    <property type="entry name" value="Alpha-helical ferredoxin"/>
    <property type="match status" value="1"/>
</dbReference>
<dbReference type="GO" id="GO:0051539">
    <property type="term" value="F:4 iron, 4 sulfur cluster binding"/>
    <property type="evidence" value="ECO:0007669"/>
    <property type="project" value="UniProtKB-KW"/>
</dbReference>
<dbReference type="InterPro" id="IPR017896">
    <property type="entry name" value="4Fe4S_Fe-S-bd"/>
</dbReference>
<proteinExistence type="predicted"/>